<reference evidence="1 2" key="1">
    <citation type="submission" date="2018-01" db="EMBL/GenBank/DDBJ databases">
        <title>Draft Genome Sequence of Salmonella Enteritidis Phage SE131.</title>
        <authorList>
            <person name="Kim Y."/>
            <person name="Han B.K."/>
            <person name="Kim H."/>
            <person name="Kim D."/>
        </authorList>
    </citation>
    <scope>NUCLEOTIDE SEQUENCE [LARGE SCALE GENOMIC DNA]</scope>
</reference>
<dbReference type="Proteomes" id="UP000240649">
    <property type="component" value="Segment"/>
</dbReference>
<accession>A0A2P1CBG7</accession>
<organism evidence="1 2">
    <name type="scientific">Salmonella phage SE131</name>
    <dbReference type="NCBI Taxonomy" id="2081631"/>
    <lineage>
        <taxon>Viruses</taxon>
        <taxon>Duplodnaviria</taxon>
        <taxon>Heunggongvirae</taxon>
        <taxon>Uroviricota</taxon>
        <taxon>Caudoviricetes</taxon>
        <taxon>Grimontviridae</taxon>
        <taxon>Moazamivirus</taxon>
        <taxon>Moazamivirus SE131</taxon>
    </lineage>
</organism>
<dbReference type="RefSeq" id="YP_010672084.1">
    <property type="nucleotide sequence ID" value="NC_070974.1"/>
</dbReference>
<dbReference type="KEGG" id="vg:77948354"/>
<dbReference type="GeneID" id="77948354"/>
<evidence type="ECO:0000313" key="2">
    <source>
        <dbReference type="Proteomes" id="UP000240649"/>
    </source>
</evidence>
<proteinExistence type="predicted"/>
<evidence type="ECO:0000313" key="1">
    <source>
        <dbReference type="EMBL" id="AVJ48235.1"/>
    </source>
</evidence>
<name>A0A2P1CBG7_9CAUD</name>
<dbReference type="EMBL" id="MG873442">
    <property type="protein sequence ID" value="AVJ48235.1"/>
    <property type="molecule type" value="Genomic_DNA"/>
</dbReference>
<sequence length="140" mass="16048">MARPATSIDNSDLQNLFSNFDEFHELSGWIQDVLYGAANSGHSRPSSPYALFQALRALQTIDLESVTRFVNIKSETVDGRTFSRSHNYAFMNRLIYARKAIEFHYEKKTGGKLRDLYHRNATFAGDFCYFDGVSRSQIFT</sequence>
<protein>
    <submittedName>
        <fullName evidence="1">Uncharacterized protein</fullName>
    </submittedName>
</protein>
<keyword evidence="2" id="KW-1185">Reference proteome</keyword>